<proteinExistence type="predicted"/>
<dbReference type="EMBL" id="HACA01016305">
    <property type="protein sequence ID" value="CDW33666.1"/>
    <property type="molecule type" value="Transcribed_RNA"/>
</dbReference>
<sequence>MRIDIESLHRLYWYPIISYKRDENSHIIITIIGYY</sequence>
<dbReference type="AlphaFoldDB" id="A0A0K2U7I6"/>
<protein>
    <submittedName>
        <fullName evidence="1">Uncharacterized protein</fullName>
    </submittedName>
</protein>
<accession>A0A0K2U7I6</accession>
<reference evidence="1" key="1">
    <citation type="submission" date="2014-05" db="EMBL/GenBank/DDBJ databases">
        <authorList>
            <person name="Chronopoulou M."/>
        </authorList>
    </citation>
    <scope>NUCLEOTIDE SEQUENCE</scope>
    <source>
        <tissue evidence="1">Whole organism</tissue>
    </source>
</reference>
<evidence type="ECO:0000313" key="1">
    <source>
        <dbReference type="EMBL" id="CDW33666.1"/>
    </source>
</evidence>
<name>A0A0K2U7I6_LEPSM</name>
<organism evidence="1">
    <name type="scientific">Lepeophtheirus salmonis</name>
    <name type="common">Salmon louse</name>
    <name type="synonym">Caligus salmonis</name>
    <dbReference type="NCBI Taxonomy" id="72036"/>
    <lineage>
        <taxon>Eukaryota</taxon>
        <taxon>Metazoa</taxon>
        <taxon>Ecdysozoa</taxon>
        <taxon>Arthropoda</taxon>
        <taxon>Crustacea</taxon>
        <taxon>Multicrustacea</taxon>
        <taxon>Hexanauplia</taxon>
        <taxon>Copepoda</taxon>
        <taxon>Siphonostomatoida</taxon>
        <taxon>Caligidae</taxon>
        <taxon>Lepeophtheirus</taxon>
    </lineage>
</organism>